<evidence type="ECO:0000256" key="8">
    <source>
        <dbReference type="SAM" id="MobiDB-lite"/>
    </source>
</evidence>
<dbReference type="EMBL" id="ML987189">
    <property type="protein sequence ID" value="KAF2256452.1"/>
    <property type="molecule type" value="Genomic_DNA"/>
</dbReference>
<dbReference type="RefSeq" id="XP_033691456.1">
    <property type="nucleotide sequence ID" value="XM_033834333.1"/>
</dbReference>
<dbReference type="GO" id="GO:0005788">
    <property type="term" value="C:endoplasmic reticulum lumen"/>
    <property type="evidence" value="ECO:0007669"/>
    <property type="project" value="UniProtKB-SubCell"/>
</dbReference>
<sequence>MGHATDAYCDEEKELCGSYDVNAYPAVRLFKKNGGKDVEVTRYRGRRTKRAIRSFVTKHEIPTVTHIEPENVGAFKATDDIVIMAYLRPDQEALLEVFRTVASKHHADYVFGYVTDMPTADAEGLAMPSIVCYKNTDGDNKVMNGHFSEADVGKFLETATRTVIGEFNERNMDVYMAADKLAAYIFAATDNEANALRWELTPVAKKFDKYVTFGVADAVEYAPMAESFGLSERKFPALAVHAPMNDNVFIYRQGKRIMASVVEAMLTTILQAKAGSGQVFGSDAPEMEGEVTQDMRKGHDEL</sequence>
<evidence type="ECO:0000256" key="2">
    <source>
        <dbReference type="ARBA" id="ARBA00004319"/>
    </source>
</evidence>
<comment type="similarity">
    <text evidence="3">Belongs to the protein disulfide isomerase family.</text>
</comment>
<gene>
    <name evidence="9" type="ORF">BU26DRAFT_574581</name>
</gene>
<feature type="region of interest" description="Disordered" evidence="8">
    <location>
        <begin position="281"/>
        <end position="302"/>
    </location>
</feature>
<dbReference type="GO" id="GO:0034976">
    <property type="term" value="P:response to endoplasmic reticulum stress"/>
    <property type="evidence" value="ECO:0007669"/>
    <property type="project" value="TreeGrafter"/>
</dbReference>
<evidence type="ECO:0000256" key="1">
    <source>
        <dbReference type="ARBA" id="ARBA00001182"/>
    </source>
</evidence>
<dbReference type="Pfam" id="PF13848">
    <property type="entry name" value="Thioredoxin_6"/>
    <property type="match status" value="1"/>
</dbReference>
<dbReference type="CDD" id="cd02981">
    <property type="entry name" value="PDI_b_family"/>
    <property type="match status" value="1"/>
</dbReference>
<evidence type="ECO:0000256" key="5">
    <source>
        <dbReference type="ARBA" id="ARBA00022824"/>
    </source>
</evidence>
<comment type="subcellular location">
    <subcellularLocation>
        <location evidence="2">Endoplasmic reticulum lumen</location>
    </subcellularLocation>
</comment>
<evidence type="ECO:0000313" key="9">
    <source>
        <dbReference type="EMBL" id="KAF2256452.1"/>
    </source>
</evidence>
<keyword evidence="10" id="KW-1185">Reference proteome</keyword>
<dbReference type="PANTHER" id="PTHR18929">
    <property type="entry name" value="PROTEIN DISULFIDE ISOMERASE"/>
    <property type="match status" value="1"/>
</dbReference>
<reference evidence="9" key="1">
    <citation type="journal article" date="2020" name="Stud. Mycol.">
        <title>101 Dothideomycetes genomes: a test case for predicting lifestyles and emergence of pathogens.</title>
        <authorList>
            <person name="Haridas S."/>
            <person name="Albert R."/>
            <person name="Binder M."/>
            <person name="Bloem J."/>
            <person name="Labutti K."/>
            <person name="Salamov A."/>
            <person name="Andreopoulos B."/>
            <person name="Baker S."/>
            <person name="Barry K."/>
            <person name="Bills G."/>
            <person name="Bluhm B."/>
            <person name="Cannon C."/>
            <person name="Castanera R."/>
            <person name="Culley D."/>
            <person name="Daum C."/>
            <person name="Ezra D."/>
            <person name="Gonzalez J."/>
            <person name="Henrissat B."/>
            <person name="Kuo A."/>
            <person name="Liang C."/>
            <person name="Lipzen A."/>
            <person name="Lutzoni F."/>
            <person name="Magnuson J."/>
            <person name="Mondo S."/>
            <person name="Nolan M."/>
            <person name="Ohm R."/>
            <person name="Pangilinan J."/>
            <person name="Park H.-J."/>
            <person name="Ramirez L."/>
            <person name="Alfaro M."/>
            <person name="Sun H."/>
            <person name="Tritt A."/>
            <person name="Yoshinaga Y."/>
            <person name="Zwiers L.-H."/>
            <person name="Turgeon B."/>
            <person name="Goodwin S."/>
            <person name="Spatafora J."/>
            <person name="Crous P."/>
            <person name="Grigoriev I."/>
        </authorList>
    </citation>
    <scope>NUCLEOTIDE SEQUENCE</scope>
    <source>
        <strain evidence="9">CBS 122368</strain>
    </source>
</reference>
<evidence type="ECO:0000256" key="3">
    <source>
        <dbReference type="ARBA" id="ARBA00006347"/>
    </source>
</evidence>
<dbReference type="InterPro" id="IPR036249">
    <property type="entry name" value="Thioredoxin-like_sf"/>
</dbReference>
<protein>
    <recommendedName>
        <fullName evidence="4">protein disulfide-isomerase</fullName>
        <ecNumber evidence="4">5.3.4.1</ecNumber>
    </recommendedName>
</protein>
<dbReference type="CDD" id="cd02982">
    <property type="entry name" value="PDI_b'_family"/>
    <property type="match status" value="1"/>
</dbReference>
<dbReference type="GO" id="GO:0006457">
    <property type="term" value="P:protein folding"/>
    <property type="evidence" value="ECO:0007669"/>
    <property type="project" value="TreeGrafter"/>
</dbReference>
<dbReference type="PANTHER" id="PTHR18929:SF132">
    <property type="entry name" value="PROTEIN DISULFIDE-ISOMERASE A3"/>
    <property type="match status" value="1"/>
</dbReference>
<dbReference type="AlphaFoldDB" id="A0A6A6J2M4"/>
<dbReference type="Gene3D" id="3.40.30.10">
    <property type="entry name" value="Glutaredoxin"/>
    <property type="match status" value="3"/>
</dbReference>
<dbReference type="EC" id="5.3.4.1" evidence="4"/>
<dbReference type="GO" id="GO:0003756">
    <property type="term" value="F:protein disulfide isomerase activity"/>
    <property type="evidence" value="ECO:0007669"/>
    <property type="project" value="UniProtKB-EC"/>
</dbReference>
<keyword evidence="7" id="KW-0676">Redox-active center</keyword>
<keyword evidence="5" id="KW-0256">Endoplasmic reticulum</keyword>
<evidence type="ECO:0000313" key="10">
    <source>
        <dbReference type="Proteomes" id="UP000800094"/>
    </source>
</evidence>
<evidence type="ECO:0000256" key="7">
    <source>
        <dbReference type="ARBA" id="ARBA00023284"/>
    </source>
</evidence>
<evidence type="ECO:0000256" key="4">
    <source>
        <dbReference type="ARBA" id="ARBA00012723"/>
    </source>
</evidence>
<name>A0A6A6J2M4_9PLEO</name>
<proteinExistence type="inferred from homology"/>
<feature type="compositionally biased region" description="Basic and acidic residues" evidence="8">
    <location>
        <begin position="293"/>
        <end position="302"/>
    </location>
</feature>
<accession>A0A6A6J2M4</accession>
<dbReference type="SUPFAM" id="SSF52833">
    <property type="entry name" value="Thioredoxin-like"/>
    <property type="match status" value="3"/>
</dbReference>
<dbReference type="GeneID" id="54587663"/>
<organism evidence="9 10">
    <name type="scientific">Trematosphaeria pertusa</name>
    <dbReference type="NCBI Taxonomy" id="390896"/>
    <lineage>
        <taxon>Eukaryota</taxon>
        <taxon>Fungi</taxon>
        <taxon>Dikarya</taxon>
        <taxon>Ascomycota</taxon>
        <taxon>Pezizomycotina</taxon>
        <taxon>Dothideomycetes</taxon>
        <taxon>Pleosporomycetidae</taxon>
        <taxon>Pleosporales</taxon>
        <taxon>Massarineae</taxon>
        <taxon>Trematosphaeriaceae</taxon>
        <taxon>Trematosphaeria</taxon>
    </lineage>
</organism>
<comment type="catalytic activity">
    <reaction evidence="1">
        <text>Catalyzes the rearrangement of -S-S- bonds in proteins.</text>
        <dbReference type="EC" id="5.3.4.1"/>
    </reaction>
</comment>
<dbReference type="OrthoDB" id="427280at2759"/>
<dbReference type="Proteomes" id="UP000800094">
    <property type="component" value="Unassembled WGS sequence"/>
</dbReference>
<keyword evidence="6" id="KW-0413">Isomerase</keyword>
<evidence type="ECO:0000256" key="6">
    <source>
        <dbReference type="ARBA" id="ARBA00023235"/>
    </source>
</evidence>
<dbReference type="CDD" id="cd02961">
    <property type="entry name" value="PDI_a_family"/>
    <property type="match status" value="1"/>
</dbReference>